<dbReference type="EMBL" id="LAZR01025868">
    <property type="protein sequence ID" value="KKL70532.1"/>
    <property type="molecule type" value="Genomic_DNA"/>
</dbReference>
<protein>
    <submittedName>
        <fullName evidence="2">Uncharacterized protein</fullName>
    </submittedName>
</protein>
<organism evidence="2">
    <name type="scientific">marine sediment metagenome</name>
    <dbReference type="NCBI Taxonomy" id="412755"/>
    <lineage>
        <taxon>unclassified sequences</taxon>
        <taxon>metagenomes</taxon>
        <taxon>ecological metagenomes</taxon>
    </lineage>
</organism>
<reference evidence="2" key="1">
    <citation type="journal article" date="2015" name="Nature">
        <title>Complex archaea that bridge the gap between prokaryotes and eukaryotes.</title>
        <authorList>
            <person name="Spang A."/>
            <person name="Saw J.H."/>
            <person name="Jorgensen S.L."/>
            <person name="Zaremba-Niedzwiedzka K."/>
            <person name="Martijn J."/>
            <person name="Lind A.E."/>
            <person name="van Eijk R."/>
            <person name="Schleper C."/>
            <person name="Guy L."/>
            <person name="Ettema T.J."/>
        </authorList>
    </citation>
    <scope>NUCLEOTIDE SEQUENCE</scope>
</reference>
<sequence length="143" mass="16802">MTCKRLSRKARAEQDYWLSFSDFKDVTEEERLDFLRYDSHGGEKPRERRPRLHLPFGELLRGKNPILLGKSRHGQLGNVKGGKRGGMMIDSYFDIKGGWPGGLYLVADYLTREPFNVRPLREWFGDEAVHRWLTAFIWEAFRV</sequence>
<comment type="caution">
    <text evidence="2">The sequence shown here is derived from an EMBL/GenBank/DDBJ whole genome shotgun (WGS) entry which is preliminary data.</text>
</comment>
<gene>
    <name evidence="2" type="ORF">LCGC14_1885550</name>
    <name evidence="1" type="ORF">LCGC14_2103940</name>
</gene>
<evidence type="ECO:0000313" key="1">
    <source>
        <dbReference type="EMBL" id="KKL70532.1"/>
    </source>
</evidence>
<name>A0A0F9G138_9ZZZZ</name>
<dbReference type="AlphaFoldDB" id="A0A0F9G138"/>
<evidence type="ECO:0000313" key="2">
    <source>
        <dbReference type="EMBL" id="KKL92353.1"/>
    </source>
</evidence>
<proteinExistence type="predicted"/>
<accession>A0A0F9G138</accession>
<dbReference type="EMBL" id="LAZR01019490">
    <property type="protein sequence ID" value="KKL92353.1"/>
    <property type="molecule type" value="Genomic_DNA"/>
</dbReference>